<reference evidence="3" key="1">
    <citation type="submission" date="2017-09" db="EMBL/GenBank/DDBJ databases">
        <title>Depth-based differentiation of microbial function through sediment-hosted aquifers and enrichment of novel symbionts in the deep terrestrial subsurface.</title>
        <authorList>
            <person name="Probst A.J."/>
            <person name="Ladd B."/>
            <person name="Jarett J.K."/>
            <person name="Geller-Mcgrath D.E."/>
            <person name="Sieber C.M.K."/>
            <person name="Emerson J.B."/>
            <person name="Anantharaman K."/>
            <person name="Thomas B.C."/>
            <person name="Malmstrom R."/>
            <person name="Stieglmeier M."/>
            <person name="Klingl A."/>
            <person name="Woyke T."/>
            <person name="Ryan C.M."/>
            <person name="Banfield J.F."/>
        </authorList>
    </citation>
    <scope>NUCLEOTIDE SEQUENCE [LARGE SCALE GENOMIC DNA]</scope>
</reference>
<accession>A0A2M6YEM8</accession>
<protein>
    <recommendedName>
        <fullName evidence="4">PilN domain-containing protein</fullName>
    </recommendedName>
</protein>
<organism evidence="2 3">
    <name type="scientific">Candidatus Woesebacteria bacterium CG07_land_8_20_14_0_80_44_9</name>
    <dbReference type="NCBI Taxonomy" id="1975058"/>
    <lineage>
        <taxon>Bacteria</taxon>
        <taxon>Candidatus Woeseibacteriota</taxon>
    </lineage>
</organism>
<keyword evidence="1" id="KW-0472">Membrane</keyword>
<dbReference type="Proteomes" id="UP000231669">
    <property type="component" value="Unassembled WGS sequence"/>
</dbReference>
<evidence type="ECO:0000313" key="3">
    <source>
        <dbReference type="Proteomes" id="UP000231669"/>
    </source>
</evidence>
<gene>
    <name evidence="2" type="ORF">COT08_00905</name>
</gene>
<sequence length="180" mass="19466">MKAKMANINLLPSDLGPKASVLRLAALLKRLTAAALAIFCVFSVLTIAYVVFLNTQIKKVSAEGEVLQRSIKALEETEQKLFLVKDRLASIKSLTGAQTLEAGFGDFERILTSGDSGVSLTKISASPGEIRIWGATFTSRPLGDFLEEVLVNPDYKTVNLAMFAYNPATGYTFELGVSTK</sequence>
<dbReference type="EMBL" id="PEXE01000022">
    <property type="protein sequence ID" value="PIU28614.1"/>
    <property type="molecule type" value="Genomic_DNA"/>
</dbReference>
<keyword evidence="1" id="KW-0812">Transmembrane</keyword>
<evidence type="ECO:0000256" key="1">
    <source>
        <dbReference type="SAM" id="Phobius"/>
    </source>
</evidence>
<feature type="transmembrane region" description="Helical" evidence="1">
    <location>
        <begin position="31"/>
        <end position="52"/>
    </location>
</feature>
<evidence type="ECO:0000313" key="2">
    <source>
        <dbReference type="EMBL" id="PIU28614.1"/>
    </source>
</evidence>
<proteinExistence type="predicted"/>
<comment type="caution">
    <text evidence="2">The sequence shown here is derived from an EMBL/GenBank/DDBJ whole genome shotgun (WGS) entry which is preliminary data.</text>
</comment>
<keyword evidence="1" id="KW-1133">Transmembrane helix</keyword>
<evidence type="ECO:0008006" key="4">
    <source>
        <dbReference type="Google" id="ProtNLM"/>
    </source>
</evidence>
<name>A0A2M6YEM8_9BACT</name>
<dbReference type="AlphaFoldDB" id="A0A2M6YEM8"/>